<dbReference type="AlphaFoldDB" id="A0A0W1ARZ7"/>
<gene>
    <name evidence="3" type="ORF">UQ64_28485</name>
</gene>
<reference evidence="3 4" key="1">
    <citation type="journal article" date="2015" name="Int. Biodeterior. Biodegradation">
        <title>Physiological and genetic screening methods for the isolation of methyl tert-butyl ether-degrading bacteria for bioremediation purposes.</title>
        <authorList>
            <person name="Guisado I.M."/>
            <person name="Purswani J."/>
            <person name="Gonzalez Lopez J."/>
            <person name="Pozo C."/>
        </authorList>
    </citation>
    <scope>NUCLEOTIDE SEQUENCE [LARGE SCALE GENOMIC DNA]</scope>
    <source>
        <strain evidence="3 4">SH7</strain>
    </source>
</reference>
<evidence type="ECO:0000313" key="4">
    <source>
        <dbReference type="Proteomes" id="UP000054709"/>
    </source>
</evidence>
<dbReference type="SUPFAM" id="SSF50998">
    <property type="entry name" value="Quinoprotein alcohol dehydrogenase-like"/>
    <property type="match status" value="1"/>
</dbReference>
<dbReference type="InterPro" id="IPR002372">
    <property type="entry name" value="PQQ_rpt_dom"/>
</dbReference>
<sequence length="392" mass="42874">MKKGIFTGLLTLFLITASTLASTAVEAAGAVTKLPDYQWNQLNVVGALESIEGGPVEVPSLNTVYLHTKEEHATQTKVWLVDTLKSYDTQTGKLKWSVNFADPGTAMFRESKDYLVAPDGTVYITFTDNLSPDATQIYAVGPDGKRKWKVNLSQTEGYLYRLDNGSLVFASQGNFDDNGNYAGSLILINKNGTKIKNVSYKGTVLAQGNRVLIQTNYGGGKGSRIQALDSSLNSVFTYQLPVESYTEVSYNNVLSDGTVLVRANIPKTGNRLFGFNPKGKLLWGRDIAGNGVVSSLGEVYGVYANGKLSLYNVKGLVKSVPLQDETEFFVSLSRFQDGNIELGFPGSATYVLNPKTLAVDYTFKLKDDFNFIYVGNEVGYIMTNNGFARIKF</sequence>
<dbReference type="RefSeq" id="WP_060626171.1">
    <property type="nucleotide sequence ID" value="NZ_LCZJ02000037.1"/>
</dbReference>
<feature type="chain" id="PRO_5038447846" description="Pyrrolo-quinoline quinone repeat domain-containing protein" evidence="1">
    <location>
        <begin position="24"/>
        <end position="392"/>
    </location>
</feature>
<evidence type="ECO:0000259" key="2">
    <source>
        <dbReference type="Pfam" id="PF13360"/>
    </source>
</evidence>
<dbReference type="InterPro" id="IPR018391">
    <property type="entry name" value="PQQ_b-propeller_rpt"/>
</dbReference>
<accession>A0A0W1ARZ7</accession>
<name>A0A0W1ARZ7_9BACL</name>
<organism evidence="3 4">
    <name type="scientific">Paenibacillus etheri</name>
    <dbReference type="NCBI Taxonomy" id="1306852"/>
    <lineage>
        <taxon>Bacteria</taxon>
        <taxon>Bacillati</taxon>
        <taxon>Bacillota</taxon>
        <taxon>Bacilli</taxon>
        <taxon>Bacillales</taxon>
        <taxon>Paenibacillaceae</taxon>
        <taxon>Paenibacillus</taxon>
    </lineage>
</organism>
<dbReference type="SMART" id="SM00564">
    <property type="entry name" value="PQQ"/>
    <property type="match status" value="4"/>
</dbReference>
<dbReference type="OrthoDB" id="2654242at2"/>
<comment type="caution">
    <text evidence="3">The sequence shown here is derived from an EMBL/GenBank/DDBJ whole genome shotgun (WGS) entry which is preliminary data.</text>
</comment>
<dbReference type="Pfam" id="PF13360">
    <property type="entry name" value="PQQ_2"/>
    <property type="match status" value="1"/>
</dbReference>
<proteinExistence type="predicted"/>
<dbReference type="InterPro" id="IPR015943">
    <property type="entry name" value="WD40/YVTN_repeat-like_dom_sf"/>
</dbReference>
<dbReference type="Proteomes" id="UP000054709">
    <property type="component" value="Unassembled WGS sequence"/>
</dbReference>
<evidence type="ECO:0000313" key="3">
    <source>
        <dbReference type="EMBL" id="KTD84100.1"/>
    </source>
</evidence>
<dbReference type="Gene3D" id="2.130.10.10">
    <property type="entry name" value="YVTN repeat-like/Quinoprotein amine dehydrogenase"/>
    <property type="match status" value="1"/>
</dbReference>
<protein>
    <recommendedName>
        <fullName evidence="2">Pyrrolo-quinoline quinone repeat domain-containing protein</fullName>
    </recommendedName>
</protein>
<keyword evidence="1" id="KW-0732">Signal</keyword>
<feature type="domain" description="Pyrrolo-quinoline quinone repeat" evidence="2">
    <location>
        <begin position="84"/>
        <end position="294"/>
    </location>
</feature>
<keyword evidence="4" id="KW-1185">Reference proteome</keyword>
<evidence type="ECO:0000256" key="1">
    <source>
        <dbReference type="SAM" id="SignalP"/>
    </source>
</evidence>
<dbReference type="InterPro" id="IPR011047">
    <property type="entry name" value="Quinoprotein_ADH-like_sf"/>
</dbReference>
<dbReference type="EMBL" id="LCZJ02000037">
    <property type="protein sequence ID" value="KTD84100.1"/>
    <property type="molecule type" value="Genomic_DNA"/>
</dbReference>
<feature type="signal peptide" evidence="1">
    <location>
        <begin position="1"/>
        <end position="23"/>
    </location>
</feature>